<reference evidence="8 9" key="1">
    <citation type="journal article" date="2021" name="Microb. Ecol.">
        <title>Candidatus Mesenet longicola: Novel Endosymbionts of Brontispa longissima that Induce Cytoplasmic Incompatibility.</title>
        <authorList>
            <person name="Takano S."/>
            <person name="Gotoh Y."/>
            <person name="Hayashi T."/>
        </authorList>
    </citation>
    <scope>NUCLEOTIDE SEQUENCE [LARGE SCALE GENOMIC DNA]</scope>
    <source>
        <strain evidence="8">L5</strain>
    </source>
</reference>
<comment type="function">
    <text evidence="2 7">Catalyzes the formation of N(7)-methylguanine at position 46 (m7G46) in tRNA.</text>
</comment>
<dbReference type="Pfam" id="PF02390">
    <property type="entry name" value="Methyltransf_4"/>
    <property type="match status" value="1"/>
</dbReference>
<dbReference type="NCBIfam" id="TIGR00091">
    <property type="entry name" value="tRNA (guanosine(46)-N7)-methyltransferase TrmB"/>
    <property type="match status" value="1"/>
</dbReference>
<dbReference type="GO" id="GO:0008176">
    <property type="term" value="F:tRNA (guanine(46)-N7)-methyltransferase activity"/>
    <property type="evidence" value="ECO:0007669"/>
    <property type="project" value="UniProtKB-UniRule"/>
</dbReference>
<dbReference type="Proteomes" id="UP000637906">
    <property type="component" value="Unassembled WGS sequence"/>
</dbReference>
<dbReference type="PANTHER" id="PTHR23417:SF14">
    <property type="entry name" value="PENTACOTRIPEPTIDE-REPEAT REGION OF PRORP DOMAIN-CONTAINING PROTEIN"/>
    <property type="match status" value="1"/>
</dbReference>
<dbReference type="InterPro" id="IPR029063">
    <property type="entry name" value="SAM-dependent_MTases_sf"/>
</dbReference>
<sequence length="215" mass="25279">MHEEIRIIKSFARRSTLKESDKELLDKYVVNNSKEWMEKTIFQKRVWLDIGFGSGENTAAQAIGNQDIIIIGCEPYLKGISSLLKKIEQNNIKNILIWPDDVKKIIINIADCILEKVFILFPDPWQKRAHNKRRLINAEFLKLLAKKMISKGEVIISTDYPEYAKWMQKEIEKSSAFTYTKINENEVENYAETKYHKKAIKEQVIFFKLIYDCQI</sequence>
<keyword evidence="4 7" id="KW-0808">Transferase</keyword>
<comment type="caution">
    <text evidence="8">The sequence shown here is derived from an EMBL/GenBank/DDBJ whole genome shotgun (WGS) entry which is preliminary data.</text>
</comment>
<dbReference type="PANTHER" id="PTHR23417">
    <property type="entry name" value="3-DEOXY-D-MANNO-OCTULOSONIC-ACID TRANSFERASE/TRNA GUANINE-N 7 - -METHYLTRANSFERASE"/>
    <property type="match status" value="1"/>
</dbReference>
<evidence type="ECO:0000256" key="4">
    <source>
        <dbReference type="ARBA" id="ARBA00022679"/>
    </source>
</evidence>
<comment type="pathway">
    <text evidence="7">tRNA modification; N(7)-methylguanine-tRNA biosynthesis.</text>
</comment>
<keyword evidence="5 7" id="KW-0949">S-adenosyl-L-methionine</keyword>
<organism evidence="8 9">
    <name type="scientific">Candidatus Mesenet longicola</name>
    <dbReference type="NCBI Taxonomy" id="1892558"/>
    <lineage>
        <taxon>Bacteria</taxon>
        <taxon>Pseudomonadati</taxon>
        <taxon>Pseudomonadota</taxon>
        <taxon>Alphaproteobacteria</taxon>
        <taxon>Rickettsiales</taxon>
        <taxon>Anaplasmataceae</taxon>
        <taxon>Candidatus Mesenet</taxon>
    </lineage>
</organism>
<dbReference type="InterPro" id="IPR003358">
    <property type="entry name" value="tRNA_(Gua-N-7)_MeTrfase_Trmb"/>
</dbReference>
<accession>A0A8J3HX75</accession>
<evidence type="ECO:0000256" key="3">
    <source>
        <dbReference type="ARBA" id="ARBA00022603"/>
    </source>
</evidence>
<dbReference type="GO" id="GO:0043527">
    <property type="term" value="C:tRNA methyltransferase complex"/>
    <property type="evidence" value="ECO:0007669"/>
    <property type="project" value="TreeGrafter"/>
</dbReference>
<feature type="binding site" evidence="7">
    <location>
        <position position="123"/>
    </location>
    <ligand>
        <name>S-adenosyl-L-methionine</name>
        <dbReference type="ChEBI" id="CHEBI:59789"/>
    </ligand>
</feature>
<evidence type="ECO:0000256" key="6">
    <source>
        <dbReference type="ARBA" id="ARBA00022694"/>
    </source>
</evidence>
<comment type="caution">
    <text evidence="7">Lacks conserved residue(s) required for the propagation of feature annotation.</text>
</comment>
<name>A0A8J3HX75_9RICK</name>
<dbReference type="EC" id="2.1.1.33" evidence="7"/>
<feature type="binding site" evidence="7">
    <location>
        <position position="159"/>
    </location>
    <ligand>
        <name>substrate</name>
    </ligand>
</feature>
<dbReference type="EMBL" id="BNGU01000005">
    <property type="protein sequence ID" value="GHM59236.1"/>
    <property type="molecule type" value="Genomic_DNA"/>
</dbReference>
<dbReference type="SUPFAM" id="SSF53335">
    <property type="entry name" value="S-adenosyl-L-methionine-dependent methyltransferases"/>
    <property type="match status" value="1"/>
</dbReference>
<feature type="binding site" evidence="7">
    <location>
        <position position="127"/>
    </location>
    <ligand>
        <name>substrate</name>
    </ligand>
</feature>
<dbReference type="HAMAP" id="MF_01057">
    <property type="entry name" value="tRNA_methyltr_TrmB"/>
    <property type="match status" value="1"/>
</dbReference>
<evidence type="ECO:0000313" key="9">
    <source>
        <dbReference type="Proteomes" id="UP000637906"/>
    </source>
</evidence>
<evidence type="ECO:0000256" key="7">
    <source>
        <dbReference type="HAMAP-Rule" id="MF_01057"/>
    </source>
</evidence>
<dbReference type="PROSITE" id="PS51625">
    <property type="entry name" value="SAM_MT_TRMB"/>
    <property type="match status" value="1"/>
</dbReference>
<keyword evidence="9" id="KW-1185">Reference proteome</keyword>
<feature type="binding site" evidence="7">
    <location>
        <position position="49"/>
    </location>
    <ligand>
        <name>S-adenosyl-L-methionine</name>
        <dbReference type="ChEBI" id="CHEBI:59789"/>
    </ligand>
</feature>
<comment type="similarity">
    <text evidence="7">Belongs to the class I-like SAM-binding methyltransferase superfamily. TrmB family.</text>
</comment>
<gene>
    <name evidence="7" type="primary">trmB</name>
    <name evidence="8" type="ORF">sL5_02290</name>
</gene>
<feature type="binding site" evidence="7">
    <location>
        <position position="74"/>
    </location>
    <ligand>
        <name>S-adenosyl-L-methionine</name>
        <dbReference type="ChEBI" id="CHEBI:59789"/>
    </ligand>
</feature>
<feature type="binding site" evidence="7">
    <location>
        <position position="101"/>
    </location>
    <ligand>
        <name>S-adenosyl-L-methionine</name>
        <dbReference type="ChEBI" id="CHEBI:59789"/>
    </ligand>
</feature>
<evidence type="ECO:0000256" key="2">
    <source>
        <dbReference type="ARBA" id="ARBA00003015"/>
    </source>
</evidence>
<dbReference type="AlphaFoldDB" id="A0A8J3HX75"/>
<proteinExistence type="inferred from homology"/>
<keyword evidence="6 7" id="KW-0819">tRNA processing</keyword>
<protein>
    <recommendedName>
        <fullName evidence="7">tRNA (guanine-N(7)-)-methyltransferase</fullName>
        <ecNumber evidence="7">2.1.1.33</ecNumber>
    </recommendedName>
    <alternativeName>
        <fullName evidence="7">tRNA (guanine(46)-N(7))-methyltransferase</fullName>
    </alternativeName>
    <alternativeName>
        <fullName evidence="7">tRNA(m7G46)-methyltransferase</fullName>
    </alternativeName>
</protein>
<comment type="catalytic activity">
    <reaction evidence="1 7">
        <text>guanosine(46) in tRNA + S-adenosyl-L-methionine = N(7)-methylguanosine(46) in tRNA + S-adenosyl-L-homocysteine</text>
        <dbReference type="Rhea" id="RHEA:42708"/>
        <dbReference type="Rhea" id="RHEA-COMP:10188"/>
        <dbReference type="Rhea" id="RHEA-COMP:10189"/>
        <dbReference type="ChEBI" id="CHEBI:57856"/>
        <dbReference type="ChEBI" id="CHEBI:59789"/>
        <dbReference type="ChEBI" id="CHEBI:74269"/>
        <dbReference type="ChEBI" id="CHEBI:74480"/>
        <dbReference type="EC" id="2.1.1.33"/>
    </reaction>
</comment>
<evidence type="ECO:0000256" key="1">
    <source>
        <dbReference type="ARBA" id="ARBA00000142"/>
    </source>
</evidence>
<dbReference type="Gene3D" id="3.40.50.150">
    <property type="entry name" value="Vaccinia Virus protein VP39"/>
    <property type="match status" value="1"/>
</dbReference>
<keyword evidence="3 7" id="KW-0489">Methyltransferase</keyword>
<dbReference type="InterPro" id="IPR055361">
    <property type="entry name" value="tRNA_methyltr_TrmB_bact"/>
</dbReference>
<dbReference type="UniPathway" id="UPA00989"/>
<evidence type="ECO:0000256" key="5">
    <source>
        <dbReference type="ARBA" id="ARBA00022691"/>
    </source>
</evidence>
<evidence type="ECO:0000313" key="8">
    <source>
        <dbReference type="EMBL" id="GHM59236.1"/>
    </source>
</evidence>